<evidence type="ECO:0000256" key="10">
    <source>
        <dbReference type="PROSITE-ProRule" id="PRU01360"/>
    </source>
</evidence>
<dbReference type="SUPFAM" id="SSF56935">
    <property type="entry name" value="Porins"/>
    <property type="match status" value="1"/>
</dbReference>
<dbReference type="GO" id="GO:0009279">
    <property type="term" value="C:cell outer membrane"/>
    <property type="evidence" value="ECO:0007669"/>
    <property type="project" value="UniProtKB-SubCell"/>
</dbReference>
<dbReference type="CDD" id="cd01347">
    <property type="entry name" value="ligand_gated_channel"/>
    <property type="match status" value="1"/>
</dbReference>
<keyword evidence="6" id="KW-0406">Ion transport</keyword>
<accession>A0A1N6JZ48</accession>
<evidence type="ECO:0000256" key="11">
    <source>
        <dbReference type="RuleBase" id="RU003357"/>
    </source>
</evidence>
<keyword evidence="5 12" id="KW-0732">Signal</keyword>
<reference evidence="15 16" key="1">
    <citation type="submission" date="2016-11" db="EMBL/GenBank/DDBJ databases">
        <authorList>
            <person name="Jaros S."/>
            <person name="Januszkiewicz K."/>
            <person name="Wedrychowicz H."/>
        </authorList>
    </citation>
    <scope>NUCLEOTIDE SEQUENCE [LARGE SCALE GENOMIC DNA]</scope>
    <source>
        <strain evidence="15 16">DSM 24787</strain>
    </source>
</reference>
<feature type="signal peptide" evidence="12">
    <location>
        <begin position="1"/>
        <end position="22"/>
    </location>
</feature>
<dbReference type="EMBL" id="FSRA01000002">
    <property type="protein sequence ID" value="SIO49509.1"/>
    <property type="molecule type" value="Genomic_DNA"/>
</dbReference>
<evidence type="ECO:0000256" key="7">
    <source>
        <dbReference type="ARBA" id="ARBA00023077"/>
    </source>
</evidence>
<keyword evidence="3 10" id="KW-1134">Transmembrane beta strand</keyword>
<dbReference type="PANTHER" id="PTHR30069:SF53">
    <property type="entry name" value="COLICIN I RECEPTOR-RELATED"/>
    <property type="match status" value="1"/>
</dbReference>
<evidence type="ECO:0000256" key="8">
    <source>
        <dbReference type="ARBA" id="ARBA00023136"/>
    </source>
</evidence>
<dbReference type="PROSITE" id="PS00430">
    <property type="entry name" value="TONB_DEPENDENT_REC_1"/>
    <property type="match status" value="1"/>
</dbReference>
<dbReference type="InterPro" id="IPR037066">
    <property type="entry name" value="Plug_dom_sf"/>
</dbReference>
<dbReference type="GO" id="GO:0044718">
    <property type="term" value="P:siderophore transmembrane transport"/>
    <property type="evidence" value="ECO:0007669"/>
    <property type="project" value="TreeGrafter"/>
</dbReference>
<dbReference type="OrthoDB" id="9764669at2"/>
<evidence type="ECO:0000259" key="14">
    <source>
        <dbReference type="Pfam" id="PF07715"/>
    </source>
</evidence>
<dbReference type="PROSITE" id="PS52016">
    <property type="entry name" value="TONB_DEPENDENT_REC_3"/>
    <property type="match status" value="1"/>
</dbReference>
<comment type="similarity">
    <text evidence="10 11">Belongs to the TonB-dependent receptor family.</text>
</comment>
<dbReference type="RefSeq" id="WP_084185781.1">
    <property type="nucleotide sequence ID" value="NZ_FSRA01000002.1"/>
</dbReference>
<dbReference type="InterPro" id="IPR000531">
    <property type="entry name" value="Beta-barrel_TonB"/>
</dbReference>
<dbReference type="Proteomes" id="UP000185003">
    <property type="component" value="Unassembled WGS sequence"/>
</dbReference>
<evidence type="ECO:0000256" key="12">
    <source>
        <dbReference type="SAM" id="SignalP"/>
    </source>
</evidence>
<dbReference type="InterPro" id="IPR010916">
    <property type="entry name" value="TonB_box_CS"/>
</dbReference>
<keyword evidence="2 10" id="KW-0813">Transport</keyword>
<gene>
    <name evidence="15" type="ORF">SAMN04488055_4728</name>
</gene>
<feature type="domain" description="TonB-dependent receptor plug" evidence="14">
    <location>
        <begin position="45"/>
        <end position="155"/>
    </location>
</feature>
<dbReference type="Pfam" id="PF00593">
    <property type="entry name" value="TonB_dep_Rec_b-barrel"/>
    <property type="match status" value="1"/>
</dbReference>
<comment type="subcellular location">
    <subcellularLocation>
        <location evidence="1 10">Cell outer membrane</location>
        <topology evidence="1 10">Multi-pass membrane protein</topology>
    </subcellularLocation>
</comment>
<evidence type="ECO:0000313" key="16">
    <source>
        <dbReference type="Proteomes" id="UP000185003"/>
    </source>
</evidence>
<organism evidence="15 16">
    <name type="scientific">Chitinophaga niabensis</name>
    <dbReference type="NCBI Taxonomy" id="536979"/>
    <lineage>
        <taxon>Bacteria</taxon>
        <taxon>Pseudomonadati</taxon>
        <taxon>Bacteroidota</taxon>
        <taxon>Chitinophagia</taxon>
        <taxon>Chitinophagales</taxon>
        <taxon>Chitinophagaceae</taxon>
        <taxon>Chitinophaga</taxon>
    </lineage>
</organism>
<keyword evidence="7 11" id="KW-0798">TonB box</keyword>
<keyword evidence="8 10" id="KW-0472">Membrane</keyword>
<dbReference type="AlphaFoldDB" id="A0A1N6JZ48"/>
<keyword evidence="4 10" id="KW-0812">Transmembrane</keyword>
<feature type="chain" id="PRO_5009936860" evidence="12">
    <location>
        <begin position="23"/>
        <end position="636"/>
    </location>
</feature>
<evidence type="ECO:0000313" key="15">
    <source>
        <dbReference type="EMBL" id="SIO49509.1"/>
    </source>
</evidence>
<keyword evidence="16" id="KW-1185">Reference proteome</keyword>
<feature type="domain" description="TonB-dependent receptor-like beta-barrel" evidence="13">
    <location>
        <begin position="183"/>
        <end position="609"/>
    </location>
</feature>
<evidence type="ECO:0000256" key="1">
    <source>
        <dbReference type="ARBA" id="ARBA00004571"/>
    </source>
</evidence>
<evidence type="ECO:0000256" key="9">
    <source>
        <dbReference type="ARBA" id="ARBA00023237"/>
    </source>
</evidence>
<evidence type="ECO:0000256" key="4">
    <source>
        <dbReference type="ARBA" id="ARBA00022692"/>
    </source>
</evidence>
<dbReference type="InterPro" id="IPR036942">
    <property type="entry name" value="Beta-barrel_TonB_sf"/>
</dbReference>
<protein>
    <submittedName>
        <fullName evidence="15">Vitamin B12 transporter</fullName>
    </submittedName>
</protein>
<sequence>MKKNIYTPIAIALLAMGHAGFAQDSSRVSQLNTVVVTATKFAKKQSETGKVLTVIGREQIERNIGRSVSDVLNEQAGIVINGVGSNPGKNKELYFRGATSQYTTILLDGIPAADATGLTGNAIDLRFMPVDLIERIEILRGTQSTLYGADAIAGVINIITKKGGAKPISGFGNLTWGSNRSLKGTVGLRGHQENVDYNVSFTHFETDGISEAAPHDTVTNPQFDRDGYKQNAVMVNLGIQATEHLKLQPFFVYSDYKSSYDGGPFVDALKNTNKSDLIHTGIRGIYDLNGKGEVRANFGYQKVTRVDESQWGVLPLDGRSYFADVYGHYSINEWFQVLAGVEYRKAELIDTVNFLVNKFSARTQFNTSPYVSVFIKNLHGFSFEAGGRYTLHSKFGNNFTYSLNPSYLVADKLKLFVNVSSGFKAPTLTALYASYGDENLKAEKATSYEAGFQTFLIKDKLDLRVVGFKRDIKDVIAYIGNKYMNFNKQNDKGIEVELAVHPAKGLDVKVFYAYVEGQVTTRAGTKDTTYNNLVRRPNHSGGLNIAYQVLPKVFVSTNIRQVGTRNDLYFPPWPNPSQNVELKAYTIWDMYAEYRFSDNGRLFFNANNITNNKKYWEIYGYSVQGFNMQAGISFSL</sequence>
<evidence type="ECO:0000256" key="2">
    <source>
        <dbReference type="ARBA" id="ARBA00022448"/>
    </source>
</evidence>
<dbReference type="PANTHER" id="PTHR30069">
    <property type="entry name" value="TONB-DEPENDENT OUTER MEMBRANE RECEPTOR"/>
    <property type="match status" value="1"/>
</dbReference>
<evidence type="ECO:0000256" key="3">
    <source>
        <dbReference type="ARBA" id="ARBA00022452"/>
    </source>
</evidence>
<dbReference type="GO" id="GO:0015344">
    <property type="term" value="F:siderophore uptake transmembrane transporter activity"/>
    <property type="evidence" value="ECO:0007669"/>
    <property type="project" value="TreeGrafter"/>
</dbReference>
<dbReference type="Pfam" id="PF07715">
    <property type="entry name" value="Plug"/>
    <property type="match status" value="1"/>
</dbReference>
<dbReference type="Gene3D" id="2.170.130.10">
    <property type="entry name" value="TonB-dependent receptor, plug domain"/>
    <property type="match status" value="1"/>
</dbReference>
<dbReference type="STRING" id="536979.SAMN04488055_4728"/>
<dbReference type="InterPro" id="IPR012910">
    <property type="entry name" value="Plug_dom"/>
</dbReference>
<evidence type="ECO:0000256" key="5">
    <source>
        <dbReference type="ARBA" id="ARBA00022729"/>
    </source>
</evidence>
<dbReference type="InterPro" id="IPR039426">
    <property type="entry name" value="TonB-dep_rcpt-like"/>
</dbReference>
<proteinExistence type="inferred from homology"/>
<name>A0A1N6JZ48_9BACT</name>
<evidence type="ECO:0000256" key="6">
    <source>
        <dbReference type="ARBA" id="ARBA00023065"/>
    </source>
</evidence>
<keyword evidence="9 10" id="KW-0998">Cell outer membrane</keyword>
<dbReference type="Gene3D" id="2.40.170.20">
    <property type="entry name" value="TonB-dependent receptor, beta-barrel domain"/>
    <property type="match status" value="1"/>
</dbReference>
<evidence type="ECO:0000259" key="13">
    <source>
        <dbReference type="Pfam" id="PF00593"/>
    </source>
</evidence>